<name>A0ABS5FXR5_9BRAD</name>
<dbReference type="EMBL" id="JAFCJH010000089">
    <property type="protein sequence ID" value="MBR0801582.1"/>
    <property type="molecule type" value="Genomic_DNA"/>
</dbReference>
<organism evidence="1 2">
    <name type="scientific">Bradyrhizobium jicamae</name>
    <dbReference type="NCBI Taxonomy" id="280332"/>
    <lineage>
        <taxon>Bacteria</taxon>
        <taxon>Pseudomonadati</taxon>
        <taxon>Pseudomonadota</taxon>
        <taxon>Alphaproteobacteria</taxon>
        <taxon>Hyphomicrobiales</taxon>
        <taxon>Nitrobacteraceae</taxon>
        <taxon>Bradyrhizobium</taxon>
    </lineage>
</organism>
<comment type="caution">
    <text evidence="1">The sequence shown here is derived from an EMBL/GenBank/DDBJ whole genome shotgun (WGS) entry which is preliminary data.</text>
</comment>
<evidence type="ECO:0000313" key="1">
    <source>
        <dbReference type="EMBL" id="MBR0801582.1"/>
    </source>
</evidence>
<dbReference type="RefSeq" id="WP_212495550.1">
    <property type="nucleotide sequence ID" value="NZ_JAFCJH010000089.1"/>
</dbReference>
<accession>A0ABS5FXR5</accession>
<evidence type="ECO:0000313" key="2">
    <source>
        <dbReference type="Proteomes" id="UP001315278"/>
    </source>
</evidence>
<reference evidence="2" key="1">
    <citation type="journal article" date="2021" name="ISME J.">
        <title>Evolutionary origin and ecological implication of a unique nif island in free-living Bradyrhizobium lineages.</title>
        <authorList>
            <person name="Tao J."/>
        </authorList>
    </citation>
    <scope>NUCLEOTIDE SEQUENCE [LARGE SCALE GENOMIC DNA]</scope>
    <source>
        <strain evidence="2">SZCCT0434</strain>
    </source>
</reference>
<sequence>MMTALSENEFLVLNGAHLKKMATAKELARAVGVDPAEAEAVLNAAADKGQLMVAEGKYLLLPDGTNAVHEFYKIAYGALRSNESVLAWYERFETINDQFIKQVSEWQSADGDDRIQARLIKTVERLTKNIQELTPLIPRYQAYVDRFGASVALVDQGEKDYVCKPTLDSVHNVWFEFHEDILSVIGRPRDT</sequence>
<protein>
    <recommendedName>
        <fullName evidence="3">MarR family transcriptional regulator</fullName>
    </recommendedName>
</protein>
<evidence type="ECO:0008006" key="3">
    <source>
        <dbReference type="Google" id="ProtNLM"/>
    </source>
</evidence>
<keyword evidence="2" id="KW-1185">Reference proteome</keyword>
<dbReference type="Proteomes" id="UP001315278">
    <property type="component" value="Unassembled WGS sequence"/>
</dbReference>
<gene>
    <name evidence="1" type="ORF">JQ615_40240</name>
</gene>
<proteinExistence type="predicted"/>